<evidence type="ECO:0000313" key="1">
    <source>
        <dbReference type="EMBL" id="JAV88742.1"/>
    </source>
</evidence>
<protein>
    <submittedName>
        <fullName evidence="1">Uncharacterized protein</fullName>
    </submittedName>
</protein>
<dbReference type="AlphaFoldDB" id="A0A1Y1MSN7"/>
<organism evidence="1">
    <name type="scientific">Photinus pyralis</name>
    <name type="common">Common eastern firefly</name>
    <name type="synonym">Lampyris pyralis</name>
    <dbReference type="NCBI Taxonomy" id="7054"/>
    <lineage>
        <taxon>Eukaryota</taxon>
        <taxon>Metazoa</taxon>
        <taxon>Ecdysozoa</taxon>
        <taxon>Arthropoda</taxon>
        <taxon>Hexapoda</taxon>
        <taxon>Insecta</taxon>
        <taxon>Pterygota</taxon>
        <taxon>Neoptera</taxon>
        <taxon>Endopterygota</taxon>
        <taxon>Coleoptera</taxon>
        <taxon>Polyphaga</taxon>
        <taxon>Elateriformia</taxon>
        <taxon>Elateroidea</taxon>
        <taxon>Lampyridae</taxon>
        <taxon>Lampyrinae</taxon>
        <taxon>Photinus</taxon>
    </lineage>
</organism>
<dbReference type="EMBL" id="GEZM01022257">
    <property type="protein sequence ID" value="JAV88742.1"/>
    <property type="molecule type" value="Transcribed_RNA"/>
</dbReference>
<name>A0A1Y1MSN7_PHOPY</name>
<sequence>MGHHLAVETFKNNAKLEKVYAKIWVEPLILNFGPIGGVATAPTEPITALNYLGIMCYGPLPPIYHPFAPACSVCSVRSVQSANSFADLLNNYKDVTTPRVVNDKVPHSVTCVPSNPSFRTSRIPSLQPLSD</sequence>
<reference evidence="1" key="1">
    <citation type="journal article" date="2016" name="Sci. Rep.">
        <title>Molecular characterization of firefly nuptial gifts: a multi-omics approach sheds light on postcopulatory sexual selection.</title>
        <authorList>
            <person name="Al-Wathiqui N."/>
            <person name="Fallon T.R."/>
            <person name="South A."/>
            <person name="Weng J.K."/>
            <person name="Lewis S.M."/>
        </authorList>
    </citation>
    <scope>NUCLEOTIDE SEQUENCE</scope>
</reference>
<accession>A0A1Y1MSN7</accession>
<proteinExistence type="predicted"/>